<protein>
    <recommendedName>
        <fullName evidence="2">RRM domain-containing protein</fullName>
    </recommendedName>
</protein>
<dbReference type="Gene3D" id="3.30.70.330">
    <property type="match status" value="1"/>
</dbReference>
<dbReference type="InterPro" id="IPR012677">
    <property type="entry name" value="Nucleotide-bd_a/b_plait_sf"/>
</dbReference>
<comment type="caution">
    <text evidence="3">The sequence shown here is derived from an EMBL/GenBank/DDBJ whole genome shotgun (WGS) entry which is preliminary data.</text>
</comment>
<dbReference type="PROSITE" id="PS50102">
    <property type="entry name" value="RRM"/>
    <property type="match status" value="1"/>
</dbReference>
<gene>
    <name evidence="3" type="ORF">S03H2_44397</name>
</gene>
<feature type="domain" description="RRM" evidence="2">
    <location>
        <begin position="1"/>
        <end position="67"/>
    </location>
</feature>
<dbReference type="SMART" id="SM00360">
    <property type="entry name" value="RRM"/>
    <property type="match status" value="1"/>
</dbReference>
<accession>X1I140</accession>
<dbReference type="EMBL" id="BARU01027757">
    <property type="protein sequence ID" value="GAH76121.1"/>
    <property type="molecule type" value="Genomic_DNA"/>
</dbReference>
<evidence type="ECO:0000313" key="3">
    <source>
        <dbReference type="EMBL" id="GAH76121.1"/>
    </source>
</evidence>
<organism evidence="3">
    <name type="scientific">marine sediment metagenome</name>
    <dbReference type="NCBI Taxonomy" id="412755"/>
    <lineage>
        <taxon>unclassified sequences</taxon>
        <taxon>metagenomes</taxon>
        <taxon>ecological metagenomes</taxon>
    </lineage>
</organism>
<dbReference type="InterPro" id="IPR000504">
    <property type="entry name" value="RRM_dom"/>
</dbReference>
<reference evidence="3" key="1">
    <citation type="journal article" date="2014" name="Front. Microbiol.">
        <title>High frequency of phylogenetically diverse reductive dehalogenase-homologous genes in deep subseafloor sedimentary metagenomes.</title>
        <authorList>
            <person name="Kawai M."/>
            <person name="Futagami T."/>
            <person name="Toyoda A."/>
            <person name="Takaki Y."/>
            <person name="Nishi S."/>
            <person name="Hori S."/>
            <person name="Arai W."/>
            <person name="Tsubouchi T."/>
            <person name="Morono Y."/>
            <person name="Uchiyama I."/>
            <person name="Ito T."/>
            <person name="Fujiyama A."/>
            <person name="Inagaki F."/>
            <person name="Takami H."/>
        </authorList>
    </citation>
    <scope>NUCLEOTIDE SEQUENCE</scope>
    <source>
        <strain evidence="3">Expedition CK06-06</strain>
    </source>
</reference>
<dbReference type="GO" id="GO:0003723">
    <property type="term" value="F:RNA binding"/>
    <property type="evidence" value="ECO:0007669"/>
    <property type="project" value="UniProtKB-KW"/>
</dbReference>
<evidence type="ECO:0000259" key="2">
    <source>
        <dbReference type="PROSITE" id="PS50102"/>
    </source>
</evidence>
<name>X1I140_9ZZZZ</name>
<sequence>QEDDLRALFAAYGEVESVNIISDRYTGKSRGFGFVEMVNAEQATAAIAGLNNTEVNGRLLRVNLAQEKPERKNQRY</sequence>
<dbReference type="PANTHER" id="PTHR48027">
    <property type="entry name" value="HETEROGENEOUS NUCLEAR RIBONUCLEOPROTEIN 87F-RELATED"/>
    <property type="match status" value="1"/>
</dbReference>
<feature type="non-terminal residue" evidence="3">
    <location>
        <position position="1"/>
    </location>
</feature>
<evidence type="ECO:0000256" key="1">
    <source>
        <dbReference type="ARBA" id="ARBA00022884"/>
    </source>
</evidence>
<keyword evidence="1" id="KW-0694">RNA-binding</keyword>
<dbReference type="AlphaFoldDB" id="X1I140"/>
<dbReference type="Pfam" id="PF00076">
    <property type="entry name" value="RRM_1"/>
    <property type="match status" value="1"/>
</dbReference>
<dbReference type="SUPFAM" id="SSF54928">
    <property type="entry name" value="RNA-binding domain, RBD"/>
    <property type="match status" value="1"/>
</dbReference>
<dbReference type="InterPro" id="IPR052462">
    <property type="entry name" value="SLIRP/GR-RBP-like"/>
</dbReference>
<dbReference type="InterPro" id="IPR035979">
    <property type="entry name" value="RBD_domain_sf"/>
</dbReference>
<proteinExistence type="predicted"/>